<evidence type="ECO:0000313" key="3">
    <source>
        <dbReference type="Proteomes" id="UP001160301"/>
    </source>
</evidence>
<dbReference type="Pfam" id="PF13476">
    <property type="entry name" value="AAA_23"/>
    <property type="match status" value="1"/>
</dbReference>
<dbReference type="PANTHER" id="PTHR32182:SF22">
    <property type="entry name" value="ATP-DEPENDENT ENDONUCLEASE, OLD FAMILY-RELATED"/>
    <property type="match status" value="1"/>
</dbReference>
<dbReference type="Proteomes" id="UP001160301">
    <property type="component" value="Unassembled WGS sequence"/>
</dbReference>
<gene>
    <name evidence="2" type="ORF">QHF89_40950</name>
</gene>
<keyword evidence="3" id="KW-1185">Reference proteome</keyword>
<dbReference type="EMBL" id="JARZHI010000069">
    <property type="protein sequence ID" value="MDI1435945.1"/>
    <property type="molecule type" value="Genomic_DNA"/>
</dbReference>
<dbReference type="InterPro" id="IPR027417">
    <property type="entry name" value="P-loop_NTPase"/>
</dbReference>
<evidence type="ECO:0000313" key="2">
    <source>
        <dbReference type="EMBL" id="MDI1435945.1"/>
    </source>
</evidence>
<dbReference type="InterPro" id="IPR038729">
    <property type="entry name" value="Rad50/SbcC_AAA"/>
</dbReference>
<comment type="caution">
    <text evidence="2">The sequence shown here is derived from an EMBL/GenBank/DDBJ whole genome shotgun (WGS) entry which is preliminary data.</text>
</comment>
<dbReference type="SUPFAM" id="SSF52540">
    <property type="entry name" value="P-loop containing nucleoside triphosphate hydrolases"/>
    <property type="match status" value="1"/>
</dbReference>
<proteinExistence type="predicted"/>
<feature type="domain" description="Rad50/SbcC-type AAA" evidence="1">
    <location>
        <begin position="6"/>
        <end position="59"/>
    </location>
</feature>
<evidence type="ECO:0000259" key="1">
    <source>
        <dbReference type="Pfam" id="PF13476"/>
    </source>
</evidence>
<dbReference type="PANTHER" id="PTHR32182">
    <property type="entry name" value="DNA REPLICATION AND REPAIR PROTEIN RECF"/>
    <property type="match status" value="1"/>
</dbReference>
<reference evidence="2 3" key="1">
    <citation type="submission" date="2023-04" db="EMBL/GenBank/DDBJ databases">
        <title>The genome sequence of Polyangium sorediatum DSM14670.</title>
        <authorList>
            <person name="Zhang X."/>
        </authorList>
    </citation>
    <scope>NUCLEOTIDE SEQUENCE [LARGE SCALE GENOMIC DNA]</scope>
    <source>
        <strain evidence="2 3">DSM 14670</strain>
    </source>
</reference>
<dbReference type="Gene3D" id="3.40.50.300">
    <property type="entry name" value="P-loop containing nucleotide triphosphate hydrolases"/>
    <property type="match status" value="1"/>
</dbReference>
<name>A0ABT6P5Q5_9BACT</name>
<sequence>MVRLTRLRIDRFRNVKPGTDLHFGPTFNVLLGKNATGKSTLLDVIAAVTNDDLSGFAKEDAGFDLTWWLEEGDAQLELRAIRTPATPSVLAPRFGEEAEFDDAWTMTVRNAGTTIGRAEVTGTQGTWKPAEGPAKAFEVRAGLTGGRMGMRVLFAMMSHIPDAMVNLPAQVHTDVFETFAVWGRVDRLDEAVATLDAITHASFKVHGPRAEFSDWLPAAFATTASLKPKSSESLNIPFEDLGVLSQIPPALGFASAELYPRMLRQSEDGTIYQGFDCVFRRTDGSLISHQLLSFGQKRLFCFLWYLAVREHLPLVIDELLNGLHHEWIELCFDRMQDRQSFLATQHPFLLDHIPIESAEAVRTTFIRCTTAPGPDGREQMVWRNFNEEEAERFYVAYQTGIQHVSEVLRSEGLW</sequence>
<accession>A0ABT6P5Q5</accession>
<protein>
    <submittedName>
        <fullName evidence="2">AAA family ATPase</fullName>
    </submittedName>
</protein>
<organism evidence="2 3">
    <name type="scientific">Polyangium sorediatum</name>
    <dbReference type="NCBI Taxonomy" id="889274"/>
    <lineage>
        <taxon>Bacteria</taxon>
        <taxon>Pseudomonadati</taxon>
        <taxon>Myxococcota</taxon>
        <taxon>Polyangia</taxon>
        <taxon>Polyangiales</taxon>
        <taxon>Polyangiaceae</taxon>
        <taxon>Polyangium</taxon>
    </lineage>
</organism>
<dbReference type="RefSeq" id="WP_284721589.1">
    <property type="nucleotide sequence ID" value="NZ_JARZHI010000069.1"/>
</dbReference>